<name>A0A5N4AYF6_PHOPY</name>
<sequence length="156" mass="18084">MSQATQISSAMLERALRDVDDYELIYQQSLTKLKQLTKEAEVLKCETQVLKKSVDEYKESVAYYQQKHIETCKKIEDTQIKQNTAKLADLHNIQQMAQMESLLNSNKIKLDALDMKVPQLSKLTIQKDNLIQEKIRLEEIVQANDIKLQKITAELM</sequence>
<dbReference type="Proteomes" id="UP000327044">
    <property type="component" value="Unassembled WGS sequence"/>
</dbReference>
<feature type="coiled-coil region" evidence="1">
    <location>
        <begin position="19"/>
        <end position="53"/>
    </location>
</feature>
<proteinExistence type="predicted"/>
<gene>
    <name evidence="2" type="ORF">PPYR_04493</name>
    <name evidence="3" type="ORF">PPYR_04555</name>
</gene>
<evidence type="ECO:0000313" key="4">
    <source>
        <dbReference type="Proteomes" id="UP000327044"/>
    </source>
</evidence>
<organism evidence="3 4">
    <name type="scientific">Photinus pyralis</name>
    <name type="common">Common eastern firefly</name>
    <name type="synonym">Lampyris pyralis</name>
    <dbReference type="NCBI Taxonomy" id="7054"/>
    <lineage>
        <taxon>Eukaryota</taxon>
        <taxon>Metazoa</taxon>
        <taxon>Ecdysozoa</taxon>
        <taxon>Arthropoda</taxon>
        <taxon>Hexapoda</taxon>
        <taxon>Insecta</taxon>
        <taxon>Pterygota</taxon>
        <taxon>Neoptera</taxon>
        <taxon>Endopterygota</taxon>
        <taxon>Coleoptera</taxon>
        <taxon>Polyphaga</taxon>
        <taxon>Elateriformia</taxon>
        <taxon>Elateroidea</taxon>
        <taxon>Lampyridae</taxon>
        <taxon>Lampyrinae</taxon>
        <taxon>Photinus</taxon>
    </lineage>
</organism>
<protein>
    <submittedName>
        <fullName evidence="3">Uncharacterized protein</fullName>
    </submittedName>
</protein>
<evidence type="ECO:0000313" key="3">
    <source>
        <dbReference type="EMBL" id="KAB0802369.1"/>
    </source>
</evidence>
<evidence type="ECO:0000256" key="1">
    <source>
        <dbReference type="SAM" id="Coils"/>
    </source>
</evidence>
<dbReference type="EMBL" id="VVIM01000002">
    <property type="protein sequence ID" value="KAB0802307.1"/>
    <property type="molecule type" value="Genomic_DNA"/>
</dbReference>
<dbReference type="AlphaFoldDB" id="A0A5N4AYF6"/>
<keyword evidence="4" id="KW-1185">Reference proteome</keyword>
<reference evidence="3" key="2">
    <citation type="submission" date="2019-08" db="EMBL/GenBank/DDBJ databases">
        <authorList>
            <consortium name="Photinus pyralis genome working group"/>
            <person name="Fallon T.R."/>
            <person name="Sander Lower S.E."/>
            <person name="Weng J.-K."/>
        </authorList>
    </citation>
    <scope>NUCLEOTIDE SEQUENCE</scope>
    <source>
        <strain evidence="3">1611_PpyrPB1</strain>
        <tissue evidence="3">Whole body</tissue>
    </source>
</reference>
<keyword evidence="1" id="KW-0175">Coiled coil</keyword>
<reference evidence="3 4" key="1">
    <citation type="journal article" date="2018" name="Elife">
        <title>Firefly genomes illuminate parallel origins of bioluminescence in beetles.</title>
        <authorList>
            <person name="Fallon T.R."/>
            <person name="Lower S.E."/>
            <person name="Chang C.H."/>
            <person name="Bessho-Uehara M."/>
            <person name="Martin G.J."/>
            <person name="Bewick A.J."/>
            <person name="Behringer M."/>
            <person name="Debat H.J."/>
            <person name="Wong I."/>
            <person name="Day J.C."/>
            <person name="Suvorov A."/>
            <person name="Silva C.J."/>
            <person name="Stanger-Hall K.F."/>
            <person name="Hall D.W."/>
            <person name="Schmitz R.J."/>
            <person name="Nelson D.R."/>
            <person name="Lewis S.M."/>
            <person name="Shigenobu S."/>
            <person name="Bybee S.M."/>
            <person name="Larracuente A.M."/>
            <person name="Oba Y."/>
            <person name="Weng J.K."/>
        </authorList>
    </citation>
    <scope>NUCLEOTIDE SEQUENCE [LARGE SCALE GENOMIC DNA]</scope>
    <source>
        <strain evidence="3">1611_PpyrPB1</strain>
        <tissue evidence="3">Whole body</tissue>
    </source>
</reference>
<dbReference type="OrthoDB" id="6804066at2759"/>
<dbReference type="InParanoid" id="A0A5N4AYF6"/>
<accession>A0A5N4AYF6</accession>
<dbReference type="EMBL" id="VVIM01000002">
    <property type="protein sequence ID" value="KAB0802369.1"/>
    <property type="molecule type" value="Genomic_DNA"/>
</dbReference>
<evidence type="ECO:0000313" key="2">
    <source>
        <dbReference type="EMBL" id="KAB0802307.1"/>
    </source>
</evidence>
<comment type="caution">
    <text evidence="3">The sequence shown here is derived from an EMBL/GenBank/DDBJ whole genome shotgun (WGS) entry which is preliminary data.</text>
</comment>